<name>A0A1D1UT78_RAMVA</name>
<dbReference type="AlphaFoldDB" id="A0A1D1UT78"/>
<keyword evidence="4 7" id="KW-1133">Transmembrane helix</keyword>
<feature type="transmembrane region" description="Helical" evidence="7">
    <location>
        <begin position="297"/>
        <end position="323"/>
    </location>
</feature>
<dbReference type="GO" id="GO:0015297">
    <property type="term" value="F:antiporter activity"/>
    <property type="evidence" value="ECO:0007669"/>
    <property type="project" value="InterPro"/>
</dbReference>
<evidence type="ECO:0000256" key="7">
    <source>
        <dbReference type="SAM" id="Phobius"/>
    </source>
</evidence>
<dbReference type="InterPro" id="IPR051843">
    <property type="entry name" value="CPA1_transporter"/>
</dbReference>
<evidence type="ECO:0000313" key="9">
    <source>
        <dbReference type="EMBL" id="GAU92661.1"/>
    </source>
</evidence>
<dbReference type="Proteomes" id="UP000186922">
    <property type="component" value="Unassembled WGS sequence"/>
</dbReference>
<feature type="transmembrane region" description="Helical" evidence="7">
    <location>
        <begin position="396"/>
        <end position="415"/>
    </location>
</feature>
<dbReference type="GO" id="GO:1902600">
    <property type="term" value="P:proton transmembrane transport"/>
    <property type="evidence" value="ECO:0007669"/>
    <property type="project" value="InterPro"/>
</dbReference>
<feature type="transmembrane region" description="Helical" evidence="7">
    <location>
        <begin position="454"/>
        <end position="478"/>
    </location>
</feature>
<gene>
    <name evidence="9" type="primary">RvY_04710-1</name>
    <name evidence="9" type="synonym">RvY_04710.1</name>
    <name evidence="9" type="ORF">RvY_04710</name>
</gene>
<proteinExistence type="inferred from homology"/>
<feature type="transmembrane region" description="Helical" evidence="7">
    <location>
        <begin position="141"/>
        <end position="158"/>
    </location>
</feature>
<feature type="transmembrane region" description="Helical" evidence="7">
    <location>
        <begin position="266"/>
        <end position="291"/>
    </location>
</feature>
<evidence type="ECO:0000256" key="1">
    <source>
        <dbReference type="ARBA" id="ARBA00004141"/>
    </source>
</evidence>
<dbReference type="OrthoDB" id="423807at2759"/>
<dbReference type="PANTHER" id="PTHR31102:SF1">
    <property type="entry name" value="CATION_H+ EXCHANGER DOMAIN-CONTAINING PROTEIN"/>
    <property type="match status" value="1"/>
</dbReference>
<evidence type="ECO:0000256" key="3">
    <source>
        <dbReference type="ARBA" id="ARBA00022692"/>
    </source>
</evidence>
<feature type="transmembrane region" description="Helical" evidence="7">
    <location>
        <begin position="358"/>
        <end position="376"/>
    </location>
</feature>
<feature type="transmembrane region" description="Helical" evidence="7">
    <location>
        <begin position="200"/>
        <end position="223"/>
    </location>
</feature>
<feature type="transmembrane region" description="Helical" evidence="7">
    <location>
        <begin position="335"/>
        <end position="352"/>
    </location>
</feature>
<dbReference type="InterPro" id="IPR006153">
    <property type="entry name" value="Cation/H_exchanger_TM"/>
</dbReference>
<dbReference type="Pfam" id="PF00999">
    <property type="entry name" value="Na_H_Exchanger"/>
    <property type="match status" value="1"/>
</dbReference>
<comment type="caution">
    <text evidence="9">The sequence shown here is derived from an EMBL/GenBank/DDBJ whole genome shotgun (WGS) entry which is preliminary data.</text>
</comment>
<reference evidence="9 10" key="1">
    <citation type="journal article" date="2016" name="Nat. Commun.">
        <title>Extremotolerant tardigrade genome and improved radiotolerance of human cultured cells by tardigrade-unique protein.</title>
        <authorList>
            <person name="Hashimoto T."/>
            <person name="Horikawa D.D."/>
            <person name="Saito Y."/>
            <person name="Kuwahara H."/>
            <person name="Kozuka-Hata H."/>
            <person name="Shin-I T."/>
            <person name="Minakuchi Y."/>
            <person name="Ohishi K."/>
            <person name="Motoyama A."/>
            <person name="Aizu T."/>
            <person name="Enomoto A."/>
            <person name="Kondo K."/>
            <person name="Tanaka S."/>
            <person name="Hara Y."/>
            <person name="Koshikawa S."/>
            <person name="Sagara H."/>
            <person name="Miura T."/>
            <person name="Yokobori S."/>
            <person name="Miyagawa K."/>
            <person name="Suzuki Y."/>
            <person name="Kubo T."/>
            <person name="Oyama M."/>
            <person name="Kohara Y."/>
            <person name="Fujiyama A."/>
            <person name="Arakawa K."/>
            <person name="Katayama T."/>
            <person name="Toyoda A."/>
            <person name="Kunieda T."/>
        </authorList>
    </citation>
    <scope>NUCLEOTIDE SEQUENCE [LARGE SCALE GENOMIC DNA]</scope>
    <source>
        <strain evidence="9 10">YOKOZUNA-1</strain>
    </source>
</reference>
<feature type="transmembrane region" description="Helical" evidence="7">
    <location>
        <begin position="229"/>
        <end position="254"/>
    </location>
</feature>
<feature type="transmembrane region" description="Helical" evidence="7">
    <location>
        <begin position="421"/>
        <end position="442"/>
    </location>
</feature>
<evidence type="ECO:0000256" key="5">
    <source>
        <dbReference type="ARBA" id="ARBA00023136"/>
    </source>
</evidence>
<comment type="similarity">
    <text evidence="2">Belongs to the monovalent cation:proton antiporter 1 (CPA1) transporter (TC 2.A.36) family.</text>
</comment>
<keyword evidence="3 7" id="KW-0812">Transmembrane</keyword>
<feature type="region of interest" description="Disordered" evidence="6">
    <location>
        <begin position="534"/>
        <end position="591"/>
    </location>
</feature>
<feature type="domain" description="Cation/H+ exchanger transmembrane" evidence="8">
    <location>
        <begin position="130"/>
        <end position="512"/>
    </location>
</feature>
<dbReference type="PANTHER" id="PTHR31102">
    <property type="match status" value="1"/>
</dbReference>
<keyword evidence="10" id="KW-1185">Reference proteome</keyword>
<protein>
    <recommendedName>
        <fullName evidence="8">Cation/H+ exchanger transmembrane domain-containing protein</fullName>
    </recommendedName>
</protein>
<sequence length="591" mass="63629">MNQRRASEGNKYLCIRCADPTCKNEQCQKPGRLTTSTFEGVGFMGKVKKAVQEVLRPALKSSHTQPSPDAPLAQRLKYDLLLPPTGIVSRLVTLALLAFMIWAALWSVLGSQMLLHGNVLGLYMIVLVGLAAGWLVERMRLAPLLGMLIVGALFRNVYPIDFARYVDSKWSSVLRNLALTVILTRAGLGLDQDAIRKRLGAVMSLALLPTFGITIFIAILAHYMINFPWLFSAALGFLISAVSPAVIVPIMLVFQEQKLGQGKGIPSLIIAAATICDVIAICGNSICLGVALSNGSLAFNIAAIFLTFIVGFAFGIFVGWILVYFPSGDDDTASIFRFVLLLCSGALCIFGSKIANLSGAGAIGALIVPVVASRGWRHKGYGDSIQKIAAALKSCWYILQPLLFGLIGAAVDIATLKPDKVGLFIGLLFAAHAVQLLVTYLATFRFGFTWKENLFLAISFLPKATIQAAIGATALDIATKNRMSYEYIQLGADTLNCAVLAILFFAPIGGVLLMATGGYLLDKPSLLPTMAVTPATTTSRDSKPANNLRGPVRKDEDTGTVNGSFVADQYDVRRRGSSNQVNESRQGRRSR</sequence>
<dbReference type="Gene3D" id="1.20.1530.20">
    <property type="match status" value="1"/>
</dbReference>
<evidence type="ECO:0000259" key="8">
    <source>
        <dbReference type="Pfam" id="PF00999"/>
    </source>
</evidence>
<dbReference type="GO" id="GO:0016020">
    <property type="term" value="C:membrane"/>
    <property type="evidence" value="ECO:0007669"/>
    <property type="project" value="UniProtKB-SubCell"/>
</dbReference>
<accession>A0A1D1UT78</accession>
<feature type="transmembrane region" description="Helical" evidence="7">
    <location>
        <begin position="87"/>
        <end position="109"/>
    </location>
</feature>
<organism evidence="9 10">
    <name type="scientific">Ramazzottius varieornatus</name>
    <name type="common">Water bear</name>
    <name type="synonym">Tardigrade</name>
    <dbReference type="NCBI Taxonomy" id="947166"/>
    <lineage>
        <taxon>Eukaryota</taxon>
        <taxon>Metazoa</taxon>
        <taxon>Ecdysozoa</taxon>
        <taxon>Tardigrada</taxon>
        <taxon>Eutardigrada</taxon>
        <taxon>Parachela</taxon>
        <taxon>Hypsibioidea</taxon>
        <taxon>Ramazzottiidae</taxon>
        <taxon>Ramazzottius</taxon>
    </lineage>
</organism>
<evidence type="ECO:0000313" key="10">
    <source>
        <dbReference type="Proteomes" id="UP000186922"/>
    </source>
</evidence>
<feature type="transmembrane region" description="Helical" evidence="7">
    <location>
        <begin position="498"/>
        <end position="521"/>
    </location>
</feature>
<keyword evidence="5 7" id="KW-0472">Membrane</keyword>
<evidence type="ECO:0000256" key="4">
    <source>
        <dbReference type="ARBA" id="ARBA00022989"/>
    </source>
</evidence>
<dbReference type="InterPro" id="IPR038770">
    <property type="entry name" value="Na+/solute_symporter_sf"/>
</dbReference>
<dbReference type="EMBL" id="BDGG01000002">
    <property type="protein sequence ID" value="GAU92661.1"/>
    <property type="molecule type" value="Genomic_DNA"/>
</dbReference>
<evidence type="ECO:0000256" key="2">
    <source>
        <dbReference type="ARBA" id="ARBA00007367"/>
    </source>
</evidence>
<feature type="transmembrane region" description="Helical" evidence="7">
    <location>
        <begin position="115"/>
        <end position="136"/>
    </location>
</feature>
<comment type="subcellular location">
    <subcellularLocation>
        <location evidence="1">Membrane</location>
        <topology evidence="1">Multi-pass membrane protein</topology>
    </subcellularLocation>
</comment>
<evidence type="ECO:0000256" key="6">
    <source>
        <dbReference type="SAM" id="MobiDB-lite"/>
    </source>
</evidence>